<keyword evidence="3" id="KW-1185">Reference proteome</keyword>
<reference evidence="2 3" key="1">
    <citation type="submission" date="2018-06" db="EMBL/GenBank/DDBJ databases">
        <title>The Genome of Cuscuta australis (Dodder) Provides Insight into the Evolution of Plant Parasitism.</title>
        <authorList>
            <person name="Liu H."/>
        </authorList>
    </citation>
    <scope>NUCLEOTIDE SEQUENCE [LARGE SCALE GENOMIC DNA]</scope>
    <source>
        <strain evidence="3">cv. Yunnan</strain>
        <tissue evidence="2">Vines</tissue>
    </source>
</reference>
<comment type="caution">
    <text evidence="2">The sequence shown here is derived from an EMBL/GenBank/DDBJ whole genome shotgun (WGS) entry which is preliminary data.</text>
</comment>
<feature type="domain" description="Reverse transcriptase" evidence="1">
    <location>
        <begin position="1"/>
        <end position="213"/>
    </location>
</feature>
<name>A0A328DVF8_9ASTE</name>
<dbReference type="Pfam" id="PF00078">
    <property type="entry name" value="RVT_1"/>
    <property type="match status" value="1"/>
</dbReference>
<dbReference type="Proteomes" id="UP000249390">
    <property type="component" value="Unassembled WGS sequence"/>
</dbReference>
<proteinExistence type="predicted"/>
<dbReference type="PANTHER" id="PTHR33116:SF78">
    <property type="entry name" value="OS12G0587133 PROTEIN"/>
    <property type="match status" value="1"/>
</dbReference>
<organism evidence="2 3">
    <name type="scientific">Cuscuta australis</name>
    <dbReference type="NCBI Taxonomy" id="267555"/>
    <lineage>
        <taxon>Eukaryota</taxon>
        <taxon>Viridiplantae</taxon>
        <taxon>Streptophyta</taxon>
        <taxon>Embryophyta</taxon>
        <taxon>Tracheophyta</taxon>
        <taxon>Spermatophyta</taxon>
        <taxon>Magnoliopsida</taxon>
        <taxon>eudicotyledons</taxon>
        <taxon>Gunneridae</taxon>
        <taxon>Pentapetalae</taxon>
        <taxon>asterids</taxon>
        <taxon>lamiids</taxon>
        <taxon>Solanales</taxon>
        <taxon>Convolvulaceae</taxon>
        <taxon>Cuscuteae</taxon>
        <taxon>Cuscuta</taxon>
        <taxon>Cuscuta subgen. Grammica</taxon>
        <taxon>Cuscuta sect. Cleistogrammica</taxon>
    </lineage>
</organism>
<evidence type="ECO:0000313" key="2">
    <source>
        <dbReference type="EMBL" id="RAL49346.1"/>
    </source>
</evidence>
<protein>
    <recommendedName>
        <fullName evidence="1">Reverse transcriptase domain-containing protein</fullName>
    </recommendedName>
</protein>
<accession>A0A328DVF8</accession>
<evidence type="ECO:0000259" key="1">
    <source>
        <dbReference type="PROSITE" id="PS50878"/>
    </source>
</evidence>
<dbReference type="CDD" id="cd01650">
    <property type="entry name" value="RT_nLTR_like"/>
    <property type="match status" value="1"/>
</dbReference>
<dbReference type="AlphaFoldDB" id="A0A328DVF8"/>
<dbReference type="InterPro" id="IPR043502">
    <property type="entry name" value="DNA/RNA_pol_sf"/>
</dbReference>
<evidence type="ECO:0000313" key="3">
    <source>
        <dbReference type="Proteomes" id="UP000249390"/>
    </source>
</evidence>
<sequence length="353" mass="40619">MKDTLIQDQILIAQEMFHGLANKCRGGNLAIKLDMSKAFDRVSWDYLLEVLRRFGFSNQTTHLIHNLLATTSLSININGKNTKPFQTSRGLKQGDSLSPFLFIIASEGFSRTLNNLVLTKKIAGYNLGRNYHPISHLAFTDDLILFTNGSSPNLKQVHSFLRNYERCSGQKVNMDKSNFFTLPKTPNHRINYMCSTLRMNHGTLPFKYLGVQIFRGINRAHYCQTLIDQFNNKLKGWQGRLLSHSGRLILLKHNLNSIPLHTLAVNKLPKSIIHLLHNKMCTFLWGHTEGKDSYHWASWDRICLTEDKGGLGVRSLDAIQEAFTLKLWWNYHANNSTWSHFMREISQKQQLHP</sequence>
<dbReference type="EMBL" id="NQVE01000082">
    <property type="protein sequence ID" value="RAL49346.1"/>
    <property type="molecule type" value="Genomic_DNA"/>
</dbReference>
<dbReference type="PROSITE" id="PS50878">
    <property type="entry name" value="RT_POL"/>
    <property type="match status" value="1"/>
</dbReference>
<dbReference type="PANTHER" id="PTHR33116">
    <property type="entry name" value="REVERSE TRANSCRIPTASE ZINC-BINDING DOMAIN-CONTAINING PROTEIN-RELATED-RELATED"/>
    <property type="match status" value="1"/>
</dbReference>
<gene>
    <name evidence="2" type="ORF">DM860_012779</name>
</gene>
<dbReference type="InterPro" id="IPR000477">
    <property type="entry name" value="RT_dom"/>
</dbReference>
<dbReference type="SUPFAM" id="SSF56672">
    <property type="entry name" value="DNA/RNA polymerases"/>
    <property type="match status" value="1"/>
</dbReference>